<feature type="transmembrane region" description="Helical" evidence="1">
    <location>
        <begin position="20"/>
        <end position="40"/>
    </location>
</feature>
<dbReference type="Proteomes" id="UP000229236">
    <property type="component" value="Unassembled WGS sequence"/>
</dbReference>
<gene>
    <name evidence="2" type="ORF">CO088_01510</name>
</gene>
<keyword evidence="1" id="KW-0472">Membrane</keyword>
<keyword evidence="1" id="KW-1133">Transmembrane helix</keyword>
<proteinExistence type="predicted"/>
<accession>A0A2M8D8C4</accession>
<evidence type="ECO:0000313" key="2">
    <source>
        <dbReference type="EMBL" id="PJB83399.1"/>
    </source>
</evidence>
<protein>
    <submittedName>
        <fullName evidence="2">Uncharacterized protein</fullName>
    </submittedName>
</protein>
<sequence>MGILTKQIKIPISSKTEKVLSVLTLPIILFTFSYMLFFSGGESFTSSAKPYTPDEIELHSEAQQFIKQGLKSPSTAEFPVIPYASNDLGGGQYRIVSYVDSQNGFGAMIRSNWSVLMRLEGERWVLEKMIIGNRVIYDTTSDKQ</sequence>
<dbReference type="EMBL" id="PFTM01000031">
    <property type="protein sequence ID" value="PJB83399.1"/>
    <property type="molecule type" value="Genomic_DNA"/>
</dbReference>
<dbReference type="AlphaFoldDB" id="A0A2M8D8C4"/>
<evidence type="ECO:0000313" key="3">
    <source>
        <dbReference type="Proteomes" id="UP000229236"/>
    </source>
</evidence>
<evidence type="ECO:0000256" key="1">
    <source>
        <dbReference type="SAM" id="Phobius"/>
    </source>
</evidence>
<comment type="caution">
    <text evidence="2">The sequence shown here is derived from an EMBL/GenBank/DDBJ whole genome shotgun (WGS) entry which is preliminary data.</text>
</comment>
<reference evidence="3" key="1">
    <citation type="submission" date="2017-09" db="EMBL/GenBank/DDBJ databases">
        <title>Depth-based differentiation of microbial function through sediment-hosted aquifers and enrichment of novel symbionts in the deep terrestrial subsurface.</title>
        <authorList>
            <person name="Probst A.J."/>
            <person name="Ladd B."/>
            <person name="Jarett J.K."/>
            <person name="Geller-Mcgrath D.E."/>
            <person name="Sieber C.M.K."/>
            <person name="Emerson J.B."/>
            <person name="Anantharaman K."/>
            <person name="Thomas B.C."/>
            <person name="Malmstrom R."/>
            <person name="Stieglmeier M."/>
            <person name="Klingl A."/>
            <person name="Woyke T."/>
            <person name="Ryan C.M."/>
            <person name="Banfield J.F."/>
        </authorList>
    </citation>
    <scope>NUCLEOTIDE SEQUENCE [LARGE SCALE GENOMIC DNA]</scope>
</reference>
<keyword evidence="1" id="KW-0812">Transmembrane</keyword>
<organism evidence="2 3">
    <name type="scientific">Candidatus Yonathbacteria bacterium CG_4_9_14_0_8_um_filter_46_47</name>
    <dbReference type="NCBI Taxonomy" id="1975106"/>
    <lineage>
        <taxon>Bacteria</taxon>
        <taxon>Candidatus Yonathiibacteriota</taxon>
    </lineage>
</organism>
<name>A0A2M8D8C4_9BACT</name>